<organism evidence="3 4">
    <name type="scientific">Aureobasidium pullulans</name>
    <name type="common">Black yeast</name>
    <name type="synonym">Pullularia pullulans</name>
    <dbReference type="NCBI Taxonomy" id="5580"/>
    <lineage>
        <taxon>Eukaryota</taxon>
        <taxon>Fungi</taxon>
        <taxon>Dikarya</taxon>
        <taxon>Ascomycota</taxon>
        <taxon>Pezizomycotina</taxon>
        <taxon>Dothideomycetes</taxon>
        <taxon>Dothideomycetidae</taxon>
        <taxon>Dothideales</taxon>
        <taxon>Saccotheciaceae</taxon>
        <taxon>Aureobasidium</taxon>
    </lineage>
</organism>
<accession>A0ABR0TIG6</accession>
<reference evidence="3 4" key="1">
    <citation type="submission" date="2023-11" db="EMBL/GenBank/DDBJ databases">
        <title>Draft genome sequence and annotation of the polyextremotolerant black yeast-like fungus Aureobasidium pullulans NRRL 62042.</title>
        <authorList>
            <person name="Dielentheis-Frenken M.R.E."/>
            <person name="Wibberg D."/>
            <person name="Blank L.M."/>
            <person name="Tiso T."/>
        </authorList>
    </citation>
    <scope>NUCLEOTIDE SEQUENCE [LARGE SCALE GENOMIC DNA]</scope>
    <source>
        <strain evidence="3 4">NRRL 62042</strain>
    </source>
</reference>
<feature type="domain" description="Myb-like" evidence="2">
    <location>
        <begin position="48"/>
        <end position="89"/>
    </location>
</feature>
<keyword evidence="4" id="KW-1185">Reference proteome</keyword>
<gene>
    <name evidence="3" type="ORF">QM012_009531</name>
</gene>
<evidence type="ECO:0000313" key="4">
    <source>
        <dbReference type="Proteomes" id="UP001341245"/>
    </source>
</evidence>
<feature type="compositionally biased region" description="Polar residues" evidence="1">
    <location>
        <begin position="18"/>
        <end position="29"/>
    </location>
</feature>
<evidence type="ECO:0000256" key="1">
    <source>
        <dbReference type="SAM" id="MobiDB-lite"/>
    </source>
</evidence>
<evidence type="ECO:0000259" key="2">
    <source>
        <dbReference type="PROSITE" id="PS50090"/>
    </source>
</evidence>
<proteinExistence type="predicted"/>
<dbReference type="PROSITE" id="PS50090">
    <property type="entry name" value="MYB_LIKE"/>
    <property type="match status" value="1"/>
</dbReference>
<evidence type="ECO:0000313" key="3">
    <source>
        <dbReference type="EMBL" id="KAK6003760.1"/>
    </source>
</evidence>
<feature type="region of interest" description="Disordered" evidence="1">
    <location>
        <begin position="93"/>
        <end position="159"/>
    </location>
</feature>
<sequence>MAPFKSIRTGESSRDVLSASSRPNLNSKTGPRVVKNKATSLAIQGSAPWDDDQRQQLIDYHTSSKTWDDVAKMLNRSNQAIRLEWKKMRDGHREIKGGQWQRKAKSTAVKPTGAGEPAKDSSSTPRSTASTSRSPTAETSSNTTLSGSPCGVPGFQRPGTTMMVLEDPFRRYKNAPNDEWHEKELMFSEVPQKMPFRVDLEYKISFSHKRTDSSEKEIRLGMVRREIADGIKYNTTIDITDTDMTGMDQFDTGDDDVVAEEMRYQSLGSETERKKPHESKMLFKGMEAWVRTRGGRVAYQHPWGFQGNSRGKGHLFDDVDLVHSLQIAKSCTGYSKKEIDADLRAMGIGR</sequence>
<feature type="region of interest" description="Disordered" evidence="1">
    <location>
        <begin position="1"/>
        <end position="37"/>
    </location>
</feature>
<dbReference type="InterPro" id="IPR001005">
    <property type="entry name" value="SANT/Myb"/>
</dbReference>
<name>A0ABR0TIG6_AURPU</name>
<protein>
    <recommendedName>
        <fullName evidence="2">Myb-like domain-containing protein</fullName>
    </recommendedName>
</protein>
<dbReference type="Proteomes" id="UP001341245">
    <property type="component" value="Unassembled WGS sequence"/>
</dbReference>
<dbReference type="EMBL" id="JASGXD010000009">
    <property type="protein sequence ID" value="KAK6003760.1"/>
    <property type="molecule type" value="Genomic_DNA"/>
</dbReference>
<feature type="compositionally biased region" description="Low complexity" evidence="1">
    <location>
        <begin position="121"/>
        <end position="141"/>
    </location>
</feature>
<comment type="caution">
    <text evidence="3">The sequence shown here is derived from an EMBL/GenBank/DDBJ whole genome shotgun (WGS) entry which is preliminary data.</text>
</comment>